<proteinExistence type="predicted"/>
<organism evidence="2">
    <name type="scientific">marine sediment metagenome</name>
    <dbReference type="NCBI Taxonomy" id="412755"/>
    <lineage>
        <taxon>unclassified sequences</taxon>
        <taxon>metagenomes</taxon>
        <taxon>ecological metagenomes</taxon>
    </lineage>
</organism>
<dbReference type="AlphaFoldDB" id="A0A0F9RVL3"/>
<dbReference type="EMBL" id="LAZR01000694">
    <property type="protein sequence ID" value="KKN60490.1"/>
    <property type="molecule type" value="Genomic_DNA"/>
</dbReference>
<evidence type="ECO:0000313" key="2">
    <source>
        <dbReference type="EMBL" id="KKN60490.1"/>
    </source>
</evidence>
<evidence type="ECO:0000256" key="1">
    <source>
        <dbReference type="SAM" id="MobiDB-lite"/>
    </source>
</evidence>
<protein>
    <submittedName>
        <fullName evidence="2">Uncharacterized protein</fullName>
    </submittedName>
</protein>
<reference evidence="2" key="1">
    <citation type="journal article" date="2015" name="Nature">
        <title>Complex archaea that bridge the gap between prokaryotes and eukaryotes.</title>
        <authorList>
            <person name="Spang A."/>
            <person name="Saw J.H."/>
            <person name="Jorgensen S.L."/>
            <person name="Zaremba-Niedzwiedzka K."/>
            <person name="Martijn J."/>
            <person name="Lind A.E."/>
            <person name="van Eijk R."/>
            <person name="Schleper C."/>
            <person name="Guy L."/>
            <person name="Ettema T.J."/>
        </authorList>
    </citation>
    <scope>NUCLEOTIDE SEQUENCE</scope>
</reference>
<accession>A0A0F9RVL3</accession>
<comment type="caution">
    <text evidence="2">The sequence shown here is derived from an EMBL/GenBank/DDBJ whole genome shotgun (WGS) entry which is preliminary data.</text>
</comment>
<name>A0A0F9RVL3_9ZZZZ</name>
<gene>
    <name evidence="2" type="ORF">LCGC14_0531360</name>
</gene>
<sequence length="888" mass="100982">MTENPIIEYNLLEVLNVEKQNVSPTGLTQFQITRFGNTYKDPLIKNKRENFWERVDRFEVTLNDPGMIAISGRYIDETMSKLPKCYEVDEGGEPIEVMADVWEKWETLNIAEMFKDIAGKMLDDGYCIGRRYVVDNQIGYKAYGFFESNPIFWHRINAPHDVISHNKIWKYDVFYIPVPQGSNNLNTYNIMEVRDILNPADPTVYHYTRGKFNHGIGESRIQGIWDPITKLRKTSHADYHRSSIFPIFEYPEEWDGEEFLPDMIDKIRRVDEVEGLAIAKYKNEQTGEITEFPRFWERTFAESPGQAKADASSGGSLLRNAEYARILMALGYSETYFVGNQPGAVEGSKLDLTRDDRVDIREFQHYIKLIKDTNLWLLEVGAFDGISPESIEFIMNGNYNIMHHLEWTVLENNLAAAEMAEDQAESEGDDIERQNAIDFKMNSMIEEMVIYALKNNQNFPTTPVSSTWISHIAVRGKDLFMKIPGWDKGPWAGYRFESADIAGMKGREMASSDSKGGWVWDNIWGPGTKPFSKGPRPTRAGINEDISGIIFSNNPFGEEATVQGMGEGTFEERKKALLEPGKGLIGTEKTRRPLLQTPTTPTIQPQTPGIMEGPLSKFTPFEESRMEGFTTAPHAQVATSGRVVDPKSITGSKKIGPGAKRKRGPKSGPSPTPSIVPFNITNSAPDISQLSYKRYNALALEVFGEGIGNKTWQKQRKIQDHLKLHYQLKFNNLAVGNVMDFDIPLPYLYPTGLSIEFACKEEFKKIRKHNGTLSLYSDMAHGGRRVNVGDYEYWWDKEKDMPMARFNYDKEKILSLVPKDSEIAQRLNAGLTPGMSTEYFADTKMIKGKKMQYNYRNIDGDNVFTRIAIVNGGNCKAPFCNFEEEVEE</sequence>
<feature type="region of interest" description="Disordered" evidence="1">
    <location>
        <begin position="638"/>
        <end position="677"/>
    </location>
</feature>